<feature type="compositionally biased region" description="Pro residues" evidence="1">
    <location>
        <begin position="89"/>
        <end position="99"/>
    </location>
</feature>
<dbReference type="RefSeq" id="WP_277861450.1">
    <property type="nucleotide sequence ID" value="NZ_JARRAG010000002.1"/>
</dbReference>
<gene>
    <name evidence="3" type="ORF">PZE19_15035</name>
</gene>
<accession>A0ABT6FC04</accession>
<reference evidence="3 4" key="1">
    <citation type="submission" date="2023-03" db="EMBL/GenBank/DDBJ databases">
        <title>Paludisphaera mucosa sp. nov. a novel planctomycete from northern fen.</title>
        <authorList>
            <person name="Ivanova A."/>
        </authorList>
    </citation>
    <scope>NUCLEOTIDE SEQUENCE [LARGE SCALE GENOMIC DNA]</scope>
    <source>
        <strain evidence="3 4">Pla2</strain>
    </source>
</reference>
<keyword evidence="2" id="KW-0732">Signal</keyword>
<name>A0ABT6FC04_9BACT</name>
<dbReference type="EMBL" id="JARRAG010000002">
    <property type="protein sequence ID" value="MDG3005101.1"/>
    <property type="molecule type" value="Genomic_DNA"/>
</dbReference>
<dbReference type="Proteomes" id="UP001216907">
    <property type="component" value="Unassembled WGS sequence"/>
</dbReference>
<feature type="signal peptide" evidence="2">
    <location>
        <begin position="1"/>
        <end position="23"/>
    </location>
</feature>
<organism evidence="3 4">
    <name type="scientific">Paludisphaera mucosa</name>
    <dbReference type="NCBI Taxonomy" id="3030827"/>
    <lineage>
        <taxon>Bacteria</taxon>
        <taxon>Pseudomonadati</taxon>
        <taxon>Planctomycetota</taxon>
        <taxon>Planctomycetia</taxon>
        <taxon>Isosphaerales</taxon>
        <taxon>Isosphaeraceae</taxon>
        <taxon>Paludisphaera</taxon>
    </lineage>
</organism>
<evidence type="ECO:0000313" key="4">
    <source>
        <dbReference type="Proteomes" id="UP001216907"/>
    </source>
</evidence>
<feature type="region of interest" description="Disordered" evidence="1">
    <location>
        <begin position="25"/>
        <end position="130"/>
    </location>
</feature>
<keyword evidence="4" id="KW-1185">Reference proteome</keyword>
<evidence type="ECO:0000313" key="3">
    <source>
        <dbReference type="EMBL" id="MDG3005101.1"/>
    </source>
</evidence>
<protein>
    <submittedName>
        <fullName evidence="3">Uncharacterized protein</fullName>
    </submittedName>
</protein>
<proteinExistence type="predicted"/>
<feature type="compositionally biased region" description="Low complexity" evidence="1">
    <location>
        <begin position="43"/>
        <end position="56"/>
    </location>
</feature>
<sequence>MRVSKVFCLVVAAAFFATWQAEARAQSAPGTHFNRTRSGDAGASTPTRAPARRASAFEGTAARTTRLGADPLAPYSSRPREGSGSPASAAPPAPPPITPPVVRNYYPTARSGQVRHHCTPSRAGVYGSSR</sequence>
<evidence type="ECO:0000256" key="2">
    <source>
        <dbReference type="SAM" id="SignalP"/>
    </source>
</evidence>
<evidence type="ECO:0000256" key="1">
    <source>
        <dbReference type="SAM" id="MobiDB-lite"/>
    </source>
</evidence>
<comment type="caution">
    <text evidence="3">The sequence shown here is derived from an EMBL/GenBank/DDBJ whole genome shotgun (WGS) entry which is preliminary data.</text>
</comment>
<feature type="chain" id="PRO_5045570296" evidence="2">
    <location>
        <begin position="24"/>
        <end position="130"/>
    </location>
</feature>